<dbReference type="OrthoDB" id="9812921at2"/>
<reference evidence="2 3" key="1">
    <citation type="journal article" date="2013" name="Genome Announc.">
        <title>Draft Genome Sequence of Sphingobium ummariense Strain RL-3, a Hexachlorocyclohexane-Degrading Bacterium.</title>
        <authorList>
            <person name="Kohli P."/>
            <person name="Dua A."/>
            <person name="Sangwan N."/>
            <person name="Oldach P."/>
            <person name="Khurana J.P."/>
            <person name="Lal R."/>
        </authorList>
    </citation>
    <scope>NUCLEOTIDE SEQUENCE [LARGE SCALE GENOMIC DNA]</scope>
    <source>
        <strain evidence="2 3">RL-3</strain>
    </source>
</reference>
<dbReference type="Gene3D" id="2.120.10.30">
    <property type="entry name" value="TolB, C-terminal domain"/>
    <property type="match status" value="1"/>
</dbReference>
<keyword evidence="1" id="KW-0732">Signal</keyword>
<feature type="chain" id="PRO_5004564889" description="Biopolymer transporter Tol" evidence="1">
    <location>
        <begin position="17"/>
        <end position="378"/>
    </location>
</feature>
<dbReference type="InterPro" id="IPR011042">
    <property type="entry name" value="6-blade_b-propeller_TolB-like"/>
</dbReference>
<dbReference type="eggNOG" id="COG0823">
    <property type="taxonomic scope" value="Bacteria"/>
</dbReference>
<accession>T0J3K8</accession>
<gene>
    <name evidence="2" type="ORF">M529_09795</name>
</gene>
<dbReference type="STRING" id="1346791.M529_09795"/>
<evidence type="ECO:0000313" key="2">
    <source>
        <dbReference type="EMBL" id="EQB32526.1"/>
    </source>
</evidence>
<dbReference type="EMBL" id="AUWY01000071">
    <property type="protein sequence ID" value="EQB32526.1"/>
    <property type="molecule type" value="Genomic_DNA"/>
</dbReference>
<feature type="signal peptide" evidence="1">
    <location>
        <begin position="1"/>
        <end position="16"/>
    </location>
</feature>
<organism evidence="2 3">
    <name type="scientific">Sphingobium ummariense RL-3</name>
    <dbReference type="NCBI Taxonomy" id="1346791"/>
    <lineage>
        <taxon>Bacteria</taxon>
        <taxon>Pseudomonadati</taxon>
        <taxon>Pseudomonadota</taxon>
        <taxon>Alphaproteobacteria</taxon>
        <taxon>Sphingomonadales</taxon>
        <taxon>Sphingomonadaceae</taxon>
        <taxon>Sphingobium</taxon>
    </lineage>
</organism>
<dbReference type="RefSeq" id="WP_021317783.1">
    <property type="nucleotide sequence ID" value="NZ_AUWY01000071.1"/>
</dbReference>
<dbReference type="PATRIC" id="fig|1346791.3.peg.1882"/>
<keyword evidence="3" id="KW-1185">Reference proteome</keyword>
<dbReference type="SUPFAM" id="SSF82171">
    <property type="entry name" value="DPP6 N-terminal domain-like"/>
    <property type="match status" value="1"/>
</dbReference>
<evidence type="ECO:0000313" key="3">
    <source>
        <dbReference type="Proteomes" id="UP000015523"/>
    </source>
</evidence>
<dbReference type="AlphaFoldDB" id="T0J3K8"/>
<comment type="caution">
    <text evidence="2">The sequence shown here is derived from an EMBL/GenBank/DDBJ whole genome shotgun (WGS) entry which is preliminary data.</text>
</comment>
<evidence type="ECO:0000256" key="1">
    <source>
        <dbReference type="SAM" id="SignalP"/>
    </source>
</evidence>
<protein>
    <recommendedName>
        <fullName evidence="4">Biopolymer transporter Tol</fullName>
    </recommendedName>
</protein>
<name>T0J3K8_9SPHN</name>
<sequence length="378" mass="40483">MKVMMWAIAATLPVAAAGIAAQGNAIGQFIDHRDIGQPASPGEASYDPQRQRYRITAAGQNMWADRDDFHFAWKRMSGDVVATTRLDFVSPAPRPGDGGYLHRKGGIVLRQDLDPDSAYVDVLRMGNQQMSLQYREVKGGQTRLIWINTPRQGTVGLTKIGDYAYLSVLGADGKLHHAGGSFKIRITGPYYIGLGVCPHDPKARETMAFSDVRIAAAPAGTRKPGGTTLQTINIGTPPEQTVIHHSSGPVSMTGWSASSEWVHFSSEGKARRAKAWDSDVVETAQPPQQAARLVAPAVALGIARQVSPDGRSIAYLTGTPGKTPSMAQDVVLRLAPVVDGKPATDKAVELVKLWGNAASLPRSAWSPDGKTIAFISLD</sequence>
<dbReference type="Pfam" id="PF07676">
    <property type="entry name" value="PD40"/>
    <property type="match status" value="1"/>
</dbReference>
<evidence type="ECO:0008006" key="4">
    <source>
        <dbReference type="Google" id="ProtNLM"/>
    </source>
</evidence>
<dbReference type="InterPro" id="IPR011659">
    <property type="entry name" value="WD40"/>
</dbReference>
<proteinExistence type="predicted"/>
<dbReference type="Proteomes" id="UP000015523">
    <property type="component" value="Unassembled WGS sequence"/>
</dbReference>